<evidence type="ECO:0000313" key="2">
    <source>
        <dbReference type="EMBL" id="MFC6662916.1"/>
    </source>
</evidence>
<dbReference type="RefSeq" id="WP_224611801.1">
    <property type="nucleotide sequence ID" value="NZ_JAIQXV010000020.1"/>
</dbReference>
<protein>
    <submittedName>
        <fullName evidence="2">Uncharacterized protein</fullName>
    </submittedName>
</protein>
<sequence>MPRNKSFQFTAQDAARLYAEQYPSRTHDQEVQHTLGQLLEHHVRPAARRDTSITLRVDPPLVAGLVSAFHDLGYDVTSTVQAGTPTGALKVSWPRQPFVPPTHAPTMPPPPPAPPREVEVQPSPTQLLSRLFGWIWR</sequence>
<name>A0ABW1ZRE6_9DEIO</name>
<gene>
    <name evidence="2" type="ORF">ACFP90_23005</name>
</gene>
<dbReference type="Proteomes" id="UP001596317">
    <property type="component" value="Unassembled WGS sequence"/>
</dbReference>
<feature type="region of interest" description="Disordered" evidence="1">
    <location>
        <begin position="87"/>
        <end position="122"/>
    </location>
</feature>
<comment type="caution">
    <text evidence="2">The sequence shown here is derived from an EMBL/GenBank/DDBJ whole genome shotgun (WGS) entry which is preliminary data.</text>
</comment>
<evidence type="ECO:0000256" key="1">
    <source>
        <dbReference type="SAM" id="MobiDB-lite"/>
    </source>
</evidence>
<reference evidence="3" key="1">
    <citation type="journal article" date="2019" name="Int. J. Syst. Evol. Microbiol.">
        <title>The Global Catalogue of Microorganisms (GCM) 10K type strain sequencing project: providing services to taxonomists for standard genome sequencing and annotation.</title>
        <authorList>
            <consortium name="The Broad Institute Genomics Platform"/>
            <consortium name="The Broad Institute Genome Sequencing Center for Infectious Disease"/>
            <person name="Wu L."/>
            <person name="Ma J."/>
        </authorList>
    </citation>
    <scope>NUCLEOTIDE SEQUENCE [LARGE SCALE GENOMIC DNA]</scope>
    <source>
        <strain evidence="3">CCUG 63830</strain>
    </source>
</reference>
<feature type="compositionally biased region" description="Pro residues" evidence="1">
    <location>
        <begin position="97"/>
        <end position="115"/>
    </location>
</feature>
<keyword evidence="3" id="KW-1185">Reference proteome</keyword>
<accession>A0ABW1ZRE6</accession>
<evidence type="ECO:0000313" key="3">
    <source>
        <dbReference type="Proteomes" id="UP001596317"/>
    </source>
</evidence>
<dbReference type="EMBL" id="JBHSWB010000002">
    <property type="protein sequence ID" value="MFC6662916.1"/>
    <property type="molecule type" value="Genomic_DNA"/>
</dbReference>
<proteinExistence type="predicted"/>
<organism evidence="2 3">
    <name type="scientific">Deinococcus multiflagellatus</name>
    <dbReference type="NCBI Taxonomy" id="1656887"/>
    <lineage>
        <taxon>Bacteria</taxon>
        <taxon>Thermotogati</taxon>
        <taxon>Deinococcota</taxon>
        <taxon>Deinococci</taxon>
        <taxon>Deinococcales</taxon>
        <taxon>Deinococcaceae</taxon>
        <taxon>Deinococcus</taxon>
    </lineage>
</organism>